<dbReference type="InterPro" id="IPR012902">
    <property type="entry name" value="N_methyl_site"/>
</dbReference>
<dbReference type="Gene3D" id="3.30.700.10">
    <property type="entry name" value="Glycoprotein, Type 4 Pilin"/>
    <property type="match status" value="1"/>
</dbReference>
<dbReference type="STRING" id="137733.SAMN05421767_11517"/>
<dbReference type="InterPro" id="IPR045584">
    <property type="entry name" value="Pilin-like"/>
</dbReference>
<keyword evidence="6" id="KW-1185">Reference proteome</keyword>
<dbReference type="GO" id="GO:0030420">
    <property type="term" value="P:establishment of competence for transformation"/>
    <property type="evidence" value="ECO:0007669"/>
    <property type="project" value="UniProtKB-KW"/>
</dbReference>
<dbReference type="NCBIfam" id="TIGR02532">
    <property type="entry name" value="IV_pilin_GFxxxE"/>
    <property type="match status" value="1"/>
</dbReference>
<evidence type="ECO:0000313" key="6">
    <source>
        <dbReference type="Proteomes" id="UP000198556"/>
    </source>
</evidence>
<dbReference type="SMART" id="SM00710">
    <property type="entry name" value="PbH1"/>
    <property type="match status" value="8"/>
</dbReference>
<evidence type="ECO:0000256" key="3">
    <source>
        <dbReference type="SAM" id="MobiDB-lite"/>
    </source>
</evidence>
<dbReference type="SUPFAM" id="SSF54523">
    <property type="entry name" value="Pili subunits"/>
    <property type="match status" value="1"/>
</dbReference>
<keyword evidence="4" id="KW-0472">Membrane</keyword>
<keyword evidence="4" id="KW-1133">Transmembrane helix</keyword>
<evidence type="ECO:0000313" key="5">
    <source>
        <dbReference type="EMBL" id="SER01847.1"/>
    </source>
</evidence>
<accession>A0A1H9KSG0</accession>
<feature type="region of interest" description="Disordered" evidence="3">
    <location>
        <begin position="2309"/>
        <end position="2409"/>
    </location>
</feature>
<proteinExistence type="predicted"/>
<evidence type="ECO:0000256" key="4">
    <source>
        <dbReference type="SAM" id="Phobius"/>
    </source>
</evidence>
<evidence type="ECO:0000256" key="1">
    <source>
        <dbReference type="ARBA" id="ARBA00004241"/>
    </source>
</evidence>
<feature type="compositionally biased region" description="Polar residues" evidence="3">
    <location>
        <begin position="2372"/>
        <end position="2382"/>
    </location>
</feature>
<name>A0A1H9KSG0_9LACT</name>
<dbReference type="GO" id="GO:0009986">
    <property type="term" value="C:cell surface"/>
    <property type="evidence" value="ECO:0007669"/>
    <property type="project" value="UniProtKB-SubCell"/>
</dbReference>
<keyword evidence="4" id="KW-0812">Transmembrane</keyword>
<keyword evidence="2" id="KW-0178">Competence</keyword>
<feature type="compositionally biased region" description="Low complexity" evidence="3">
    <location>
        <begin position="2383"/>
        <end position="2402"/>
    </location>
</feature>
<dbReference type="InterPro" id="IPR006626">
    <property type="entry name" value="PbH1"/>
</dbReference>
<feature type="transmembrane region" description="Helical" evidence="4">
    <location>
        <begin position="12"/>
        <end position="40"/>
    </location>
</feature>
<dbReference type="EMBL" id="FOGF01000015">
    <property type="protein sequence ID" value="SER01847.1"/>
    <property type="molecule type" value="Genomic_DNA"/>
</dbReference>
<dbReference type="Gene3D" id="2.160.20.110">
    <property type="match status" value="2"/>
</dbReference>
<gene>
    <name evidence="5" type="ORF">SAMN05421767_11517</name>
</gene>
<sequence length="2409" mass="261619">MKIFDSNRRKKGYSLAELLTVIAIVGILCAITVVGVGGYYKHLKQLEMDQTAKEIYIAAQNHLTYAEANGELAELDTTTLGEQLPSKPYDMDDADWHEGDYYYLVYSPANKDTLDNTILKEMLPMGAIDGVAREAGSYIIEYNVKNASVYAVFYTEKGQENELTATDETGRFLPGDGYRGSPKDRMKAQKKSGKKFPLGYYGGSAVSGAPVEKIDTPTINVLNGDKLIVKVTDTNKIKTNISLEVTGETSHAKKIIPLNEKNAKKEQGKKIYTVILDDITIKDKHFAQLFAETATGKKDGFTPGEDITITVKAVGKEVLTPIVKTKPVTTNSLFHSVTTTTDKDGNTIIMANVSSIRHLENLDPTISGMAEDAITDASQLASTQVECAEGMGLDMTSFEQDEQLDYRIFEAVAKESDSSFTIYKADGTPATQDSYYSITNNHLTSYNGNKFQIKNLTITDQANAGMFGELTLDSSLLMSNLQLKNPSINGQETSGGFVAKTSGSLEIKYSSVEADDTKTSQESYITTKAQAAKHSVAGGMVGLVSGENNLTIEDSFVKGKNMTVTVTGTHPAVGGLVGAVSAGKLTVKDSYSNALVTIEAKQSDSSGIESFAGGLIGQIIQTQQDSLIENCYVAGRTINGGKYAETASNITANVTNGKTTNIGGFIGTVNSPQVVAINNCYTTASVSATGNGQQNIGGLIGQAKNIQVDNSYATGLVKANKSNDNAGTFIGKVDQNVSSLNKNNYVLSGINSSEVQIVGNDKDATIATKASTDIIGAKKTYTAHPYDEDLKDPSQQTGTFPLRPVIDETHYGDWPIPDITCETSLVYYETFDNQTYYFEGNFDKDNPTEKQTYSWDGTTLTQNVAFDTTPGKYLVDSGYALVLIGNLDQVTITFDNSTTLTGKQAFDTNLGAIANTNLSAGVKKALNITEEYQLYHLDGMPSAKNTYHSNWFKDTIYPLLTSNPNSLTVTIESNGTFSAKYGYIPYLAHTAQVVGESESPNLGTEFEVRSLNQYEAMQQVSHQDRAVMANKDVTIHQMLDVDFGLRDYNYTESSLLKTVACVIDGSHSGSVSTSTNKADHYWIKGLDKQTYADNNTGKISNFNFEYQLTPNEQAAAKVRRVANASAGIIDSVEIDCLGTQEVHLYNAIANINSGTITNCQASNFTTKFADGAHIGGLVGHSSGSEIARCRVSNIRIENPTNAIYVGGLVGLTNAGTISDNTVSDITMDNITATYVGGLSGQTLSNVSGCSVANTTMNNIQSTGQLYLGGLIGQASIVVTHSTVSDVMMSQVTNALCVGGLIGQSQSSVTNCNVTHLQTDVASTVGGLVHTSHNGGSIAGCTVENSTINHQTITPRSMPEMTTFMVEKEFQKFADLPFISNNQTENKLAVFKTKEVATFATDARKGTINNLMAVRTSIVQAAGLVFTNNGPINQSQVVDCPAIGKDGTTNAGFVFTNNGEITSCSVTSNGTQPTQIFGDGFANINSWIGKISASKVERIGYANPNDISISNSGFIFTNGGIIDNSHVIDCPIIGTSGASNAGFVTYNQKIISASSVEATGHITTKINGDGFVFSNQPNAQIIDSFVHKIGYGFATSPSISGNGFASWNDHATITNAQVTDCPTIAKNGFIFKNVGTITNPFVKNSHITEAGLVAINDGVVNSNNHHNIALIHCTIDGPGAVMVNNHEVSDIDIVNSQIASTGFVTKNYGDISGCQLYSDRSKYEQYLKQYVNVTNYQWGNDALVQSMMYRPGTIFEGYQFVTNNKITREEVTQQAIEELIGEHGNLYLLVTIGKKSDGQLSDEVAGFAQQNNHKIVRSSVTANFNAANIDRWHKGDVAGFVMNNYSYIDSCYVNYTADIKNELETFSGFAKVHSDGAKDTRNEHIIKNSFAIGDSYVNAKQISGFINSINYFNYDQYSLLVERNYAAVRNKNNYISFYNHTNLKLKDCFSVANQGSQTTLDGNGVTSGSSHQIVQKMKEVVNPDGTPAWNDYKQSMVYPYSDVLKGVDYPYGYFVSQQPDHTLLPQLPLYGDYYVNNLELYGKNVFVYDINVTISSFKEAIEMGRNKVYLSGMKVAYFDNNGSLQTKELKNIGYFVDIVDNIAWNTRLRLNLNDLNQEFNCNFGTIAKKYHKGWINYNDKGNSYDTFELFARYVRAFGAFISVYHENDVVKPTVASVYDNVLKKELFTNNIFLKPIDGFNLNKAGNTITNVRYFPDHTPLKNVQFKINKTQAGNITTCTIKPIGDYTFDQSVVDHITVDGHPIDSKAIDVDYEYNPSNKKVVATLTVRFDASQIRGARSVLLVQPNSLLEEVDDASSSDSRSVEDSTTEPIHEEDNHSVNKPNNKPIAPAEADSDSSSQKPSEPTKPEENLNEESSAKSQTVHSNEASSSQESSSGEATSSHEAVSKLEH</sequence>
<dbReference type="Proteomes" id="UP000198556">
    <property type="component" value="Unassembled WGS sequence"/>
</dbReference>
<evidence type="ECO:0000256" key="2">
    <source>
        <dbReference type="ARBA" id="ARBA00023287"/>
    </source>
</evidence>
<organism evidence="5 6">
    <name type="scientific">Granulicatella balaenopterae</name>
    <dbReference type="NCBI Taxonomy" id="137733"/>
    <lineage>
        <taxon>Bacteria</taxon>
        <taxon>Bacillati</taxon>
        <taxon>Bacillota</taxon>
        <taxon>Bacilli</taxon>
        <taxon>Lactobacillales</taxon>
        <taxon>Carnobacteriaceae</taxon>
        <taxon>Granulicatella</taxon>
    </lineage>
</organism>
<reference evidence="5 6" key="1">
    <citation type="submission" date="2016-10" db="EMBL/GenBank/DDBJ databases">
        <authorList>
            <person name="de Groot N.N."/>
        </authorList>
    </citation>
    <scope>NUCLEOTIDE SEQUENCE [LARGE SCALE GENOMIC DNA]</scope>
    <source>
        <strain evidence="5 6">DSM 15827</strain>
    </source>
</reference>
<comment type="subcellular location">
    <subcellularLocation>
        <location evidence="1">Cell surface</location>
    </subcellularLocation>
</comment>
<protein>
    <submittedName>
        <fullName evidence="5">Prepilin-type N-terminal cleavage/methylation domain-containing protein</fullName>
    </submittedName>
</protein>